<dbReference type="AlphaFoldDB" id="A0AA38XL14"/>
<feature type="transmembrane region" description="Helical" evidence="5">
    <location>
        <begin position="202"/>
        <end position="220"/>
    </location>
</feature>
<evidence type="ECO:0000256" key="1">
    <source>
        <dbReference type="ARBA" id="ARBA00004141"/>
    </source>
</evidence>
<gene>
    <name evidence="6" type="ORF">H2200_001453</name>
</gene>
<evidence type="ECO:0000313" key="6">
    <source>
        <dbReference type="EMBL" id="KAJ9615378.1"/>
    </source>
</evidence>
<sequence>MANDFKLYRYDPSLAAAVIFVALFVAVSILHPYQLLRTRTWFFIPFVVGGFFEAIGYVGRAIGSQETPNWSIGAFVLQSVLILVAPAVFAASIYMELGRIIRLTDGAAFSLVRINWLTKIFVGGDVLSFLMQSSGGGIMAGKSNSSMTTGEHIIIGGLLVQIIFFGFFVVVALTFQTRMQKMPTSRVLADVRIASAWKKHIYALYGGSCLILIRSVFRLIEFAQGNDGYFISHEWFLYVFDSILMFGTMVLFAAVHPSELNALLNGGRGRVVRRAVSVYSLK</sequence>
<organism evidence="6 7">
    <name type="scientific">Cladophialophora chaetospira</name>
    <dbReference type="NCBI Taxonomy" id="386627"/>
    <lineage>
        <taxon>Eukaryota</taxon>
        <taxon>Fungi</taxon>
        <taxon>Dikarya</taxon>
        <taxon>Ascomycota</taxon>
        <taxon>Pezizomycotina</taxon>
        <taxon>Eurotiomycetes</taxon>
        <taxon>Chaetothyriomycetidae</taxon>
        <taxon>Chaetothyriales</taxon>
        <taxon>Herpotrichiellaceae</taxon>
        <taxon>Cladophialophora</taxon>
    </lineage>
</organism>
<feature type="transmembrane region" description="Helical" evidence="5">
    <location>
        <begin position="40"/>
        <end position="58"/>
    </location>
</feature>
<evidence type="ECO:0000256" key="4">
    <source>
        <dbReference type="ARBA" id="ARBA00023136"/>
    </source>
</evidence>
<dbReference type="PANTHER" id="PTHR31465">
    <property type="entry name" value="PROTEIN RTA1-RELATED"/>
    <property type="match status" value="1"/>
</dbReference>
<accession>A0AA38XL14</accession>
<evidence type="ECO:0000256" key="5">
    <source>
        <dbReference type="SAM" id="Phobius"/>
    </source>
</evidence>
<evidence type="ECO:0000256" key="2">
    <source>
        <dbReference type="ARBA" id="ARBA00022692"/>
    </source>
</evidence>
<keyword evidence="2 5" id="KW-0812">Transmembrane</keyword>
<evidence type="ECO:0000313" key="7">
    <source>
        <dbReference type="Proteomes" id="UP001172673"/>
    </source>
</evidence>
<comment type="caution">
    <text evidence="6">The sequence shown here is derived from an EMBL/GenBank/DDBJ whole genome shotgun (WGS) entry which is preliminary data.</text>
</comment>
<evidence type="ECO:0000256" key="3">
    <source>
        <dbReference type="ARBA" id="ARBA00022989"/>
    </source>
</evidence>
<feature type="transmembrane region" description="Helical" evidence="5">
    <location>
        <begin position="12"/>
        <end position="33"/>
    </location>
</feature>
<dbReference type="Pfam" id="PF04479">
    <property type="entry name" value="RTA1"/>
    <property type="match status" value="1"/>
</dbReference>
<name>A0AA38XL14_9EURO</name>
<keyword evidence="7" id="KW-1185">Reference proteome</keyword>
<comment type="subcellular location">
    <subcellularLocation>
        <location evidence="1">Membrane</location>
        <topology evidence="1">Multi-pass membrane protein</topology>
    </subcellularLocation>
</comment>
<feature type="transmembrane region" description="Helical" evidence="5">
    <location>
        <begin position="153"/>
        <end position="175"/>
    </location>
</feature>
<dbReference type="GO" id="GO:0016020">
    <property type="term" value="C:membrane"/>
    <property type="evidence" value="ECO:0007669"/>
    <property type="project" value="UniProtKB-SubCell"/>
</dbReference>
<dbReference type="InterPro" id="IPR007568">
    <property type="entry name" value="RTA1"/>
</dbReference>
<dbReference type="PANTHER" id="PTHR31465:SF35">
    <property type="entry name" value="RTA1 DOMAIN PROTEIN-RELATED"/>
    <property type="match status" value="1"/>
</dbReference>
<feature type="transmembrane region" description="Helical" evidence="5">
    <location>
        <begin position="116"/>
        <end position="133"/>
    </location>
</feature>
<dbReference type="Proteomes" id="UP001172673">
    <property type="component" value="Unassembled WGS sequence"/>
</dbReference>
<keyword evidence="3 5" id="KW-1133">Transmembrane helix</keyword>
<dbReference type="EMBL" id="JAPDRK010000002">
    <property type="protein sequence ID" value="KAJ9615378.1"/>
    <property type="molecule type" value="Genomic_DNA"/>
</dbReference>
<evidence type="ECO:0008006" key="8">
    <source>
        <dbReference type="Google" id="ProtNLM"/>
    </source>
</evidence>
<feature type="transmembrane region" description="Helical" evidence="5">
    <location>
        <begin position="70"/>
        <end position="95"/>
    </location>
</feature>
<keyword evidence="4 5" id="KW-0472">Membrane</keyword>
<proteinExistence type="predicted"/>
<reference evidence="6" key="1">
    <citation type="submission" date="2022-10" db="EMBL/GenBank/DDBJ databases">
        <title>Culturing micro-colonial fungi from biological soil crusts in the Mojave desert and describing Neophaeococcomyces mojavensis, and introducing the new genera and species Taxawa tesnikishii.</title>
        <authorList>
            <person name="Kurbessoian T."/>
            <person name="Stajich J.E."/>
        </authorList>
    </citation>
    <scope>NUCLEOTIDE SEQUENCE</scope>
    <source>
        <strain evidence="6">TK_41</strain>
    </source>
</reference>
<feature type="transmembrane region" description="Helical" evidence="5">
    <location>
        <begin position="235"/>
        <end position="255"/>
    </location>
</feature>
<protein>
    <recommendedName>
        <fullName evidence="8">Protein RTA1</fullName>
    </recommendedName>
</protein>